<feature type="compositionally biased region" description="Polar residues" evidence="5">
    <location>
        <begin position="780"/>
        <end position="789"/>
    </location>
</feature>
<dbReference type="GO" id="GO:0005794">
    <property type="term" value="C:Golgi apparatus"/>
    <property type="evidence" value="ECO:0007669"/>
    <property type="project" value="UniProtKB-SubCell"/>
</dbReference>
<feature type="compositionally biased region" description="Low complexity" evidence="5">
    <location>
        <begin position="263"/>
        <end position="273"/>
    </location>
</feature>
<feature type="coiled-coil region" evidence="4">
    <location>
        <begin position="482"/>
        <end position="509"/>
    </location>
</feature>
<dbReference type="Proteomes" id="UP000789390">
    <property type="component" value="Unassembled WGS sequence"/>
</dbReference>
<dbReference type="InterPro" id="IPR052602">
    <property type="entry name" value="Growth_transcription_reg"/>
</dbReference>
<dbReference type="OrthoDB" id="74178at2759"/>
<dbReference type="GO" id="GO:0005783">
    <property type="term" value="C:endoplasmic reticulum"/>
    <property type="evidence" value="ECO:0007669"/>
    <property type="project" value="TreeGrafter"/>
</dbReference>
<dbReference type="AlphaFoldDB" id="A0A8J2WUL1"/>
<dbReference type="SUPFAM" id="SSF90257">
    <property type="entry name" value="Myosin rod fragments"/>
    <property type="match status" value="1"/>
</dbReference>
<dbReference type="PANTHER" id="PTHR46515:SF1">
    <property type="entry name" value="TATA ELEMENT MODULATORY FACTOR"/>
    <property type="match status" value="1"/>
</dbReference>
<name>A0A8J2WUL1_9CRUS</name>
<evidence type="ECO:0000256" key="1">
    <source>
        <dbReference type="ARBA" id="ARBA00004555"/>
    </source>
</evidence>
<keyword evidence="2" id="KW-0333">Golgi apparatus</keyword>
<dbReference type="PANTHER" id="PTHR46515">
    <property type="entry name" value="TATA ELEMENT MODULATORY FACTOR TMF1"/>
    <property type="match status" value="1"/>
</dbReference>
<evidence type="ECO:0000313" key="8">
    <source>
        <dbReference type="Proteomes" id="UP000789390"/>
    </source>
</evidence>
<evidence type="ECO:0000256" key="3">
    <source>
        <dbReference type="ARBA" id="ARBA00023054"/>
    </source>
</evidence>
<feature type="region of interest" description="Disordered" evidence="5">
    <location>
        <begin position="780"/>
        <end position="811"/>
    </location>
</feature>
<accession>A0A8J2WUL1</accession>
<reference evidence="7" key="1">
    <citation type="submission" date="2021-11" db="EMBL/GenBank/DDBJ databases">
        <authorList>
            <person name="Schell T."/>
        </authorList>
    </citation>
    <scope>NUCLEOTIDE SEQUENCE</scope>
    <source>
        <strain evidence="7">M5</strain>
    </source>
</reference>
<feature type="compositionally biased region" description="Low complexity" evidence="5">
    <location>
        <begin position="224"/>
        <end position="233"/>
    </location>
</feature>
<evidence type="ECO:0000313" key="7">
    <source>
        <dbReference type="EMBL" id="CAH0112168.1"/>
    </source>
</evidence>
<dbReference type="InterPro" id="IPR022091">
    <property type="entry name" value="TMF_TATA-bd"/>
</dbReference>
<feature type="domain" description="TATA element modulatory factor 1 TATA binding" evidence="6">
    <location>
        <begin position="832"/>
        <end position="943"/>
    </location>
</feature>
<dbReference type="Pfam" id="PF12329">
    <property type="entry name" value="TMF_DNA_bd"/>
    <property type="match status" value="1"/>
</dbReference>
<evidence type="ECO:0000256" key="2">
    <source>
        <dbReference type="ARBA" id="ARBA00023034"/>
    </source>
</evidence>
<feature type="compositionally biased region" description="Polar residues" evidence="5">
    <location>
        <begin position="796"/>
        <end position="810"/>
    </location>
</feature>
<keyword evidence="3 4" id="KW-0175">Coiled coil</keyword>
<feature type="region of interest" description="Disordered" evidence="5">
    <location>
        <begin position="170"/>
        <end position="278"/>
    </location>
</feature>
<sequence length="946" mass="107472">MSWLNTASIANLAKTALKEAQKTIDKALDITDNDAVGSKPVANEIIGHFFESFSVVKEENDLLETRTSTEGGVVVNEPDSNSETDKQINGFTAAIFMSPVFNELQTTAKDLNINEGLIPTGDTEERYPNVLDHLIMADSLEGSNVNESYHSSMSVSSSITVISPENYLADSNWRNDTKSDAKEETSNHHGTQSKEEVSKMLSEAMKDSFKTENSASASGDEIETTTSSDIEIIASPQAGIRQILPPIHPRSNESKTHSRKPSEASSEDSATSTGLDLDPHKTECKIIQLNQILEARENQLLEYTRKCYVLSQEVERAKLQLAHDEKERTALTETIRRQSDEFAVRLSSIEKRYQQGLAERESLVKKLDQIQHNQESYISLTEDLREKNETIEQLRFEGEKLSKQHLQLSNIIKKLRVQEKEEEIRSKQFRDENAELKNEIERLNKCLSAKEDLEKNQMEAVRQSVTVNSQLEKELLANKLMVREKITEVESLRAALTEVEQKLIEERNAASIRDSAETERSISAEVSLRQRLQLEFETSSRLFEDERRALTVRCQDLAHSLSEVDSDRSRERERMQSEVSRLMHRLHETESRNDDLSQALTTATKPLIRQIDTLQNALTSQRLSEERSEKIYSEKIAVLESKLLSASQREIADKDLYLAMQVQVDEAVEKCATVKQENQNLLIQLEQEKCHSQNLEQARKKDNFSLELVKNQHIEEVNLLQKKIEILENNYEKQSIALEEEKKKTTNFMDKDLEFQVFPTASDISLSGSIGRKLTSTTDILSRSSSPTPSLGKLSLSGSMTESHSSNPWTTAEEVFDGGLVTPVPKSTLYDSMRAGSYTAVFESLQAQLKTRDGEVTHLQQELQNQERSRDSLAKELAEMINSNQELNHRLDRLETLLQEYGGLKTKYNALLQMYGEKIEENEELRLDLADVKDMYKAQIDHLMKT</sequence>
<evidence type="ECO:0000259" key="6">
    <source>
        <dbReference type="Pfam" id="PF12325"/>
    </source>
</evidence>
<keyword evidence="8" id="KW-1185">Reference proteome</keyword>
<evidence type="ECO:0000256" key="5">
    <source>
        <dbReference type="SAM" id="MobiDB-lite"/>
    </source>
</evidence>
<feature type="coiled-coil region" evidence="4">
    <location>
        <begin position="664"/>
        <end position="744"/>
    </location>
</feature>
<protein>
    <recommendedName>
        <fullName evidence="6">TATA element modulatory factor 1 TATA binding domain-containing protein</fullName>
    </recommendedName>
</protein>
<feature type="coiled-coil region" evidence="4">
    <location>
        <begin position="377"/>
        <end position="456"/>
    </location>
</feature>
<comment type="caution">
    <text evidence="7">The sequence shown here is derived from an EMBL/GenBank/DDBJ whole genome shotgun (WGS) entry which is preliminary data.</text>
</comment>
<feature type="compositionally biased region" description="Basic and acidic residues" evidence="5">
    <location>
        <begin position="173"/>
        <end position="210"/>
    </location>
</feature>
<feature type="coiled-coil region" evidence="4">
    <location>
        <begin position="572"/>
        <end position="599"/>
    </location>
</feature>
<evidence type="ECO:0000256" key="4">
    <source>
        <dbReference type="SAM" id="Coils"/>
    </source>
</evidence>
<comment type="subcellular location">
    <subcellularLocation>
        <location evidence="1">Golgi apparatus</location>
    </subcellularLocation>
</comment>
<feature type="coiled-coil region" evidence="4">
    <location>
        <begin position="856"/>
        <end position="904"/>
    </location>
</feature>
<organism evidence="7 8">
    <name type="scientific">Daphnia galeata</name>
    <dbReference type="NCBI Taxonomy" id="27404"/>
    <lineage>
        <taxon>Eukaryota</taxon>
        <taxon>Metazoa</taxon>
        <taxon>Ecdysozoa</taxon>
        <taxon>Arthropoda</taxon>
        <taxon>Crustacea</taxon>
        <taxon>Branchiopoda</taxon>
        <taxon>Diplostraca</taxon>
        <taxon>Cladocera</taxon>
        <taxon>Anomopoda</taxon>
        <taxon>Daphniidae</taxon>
        <taxon>Daphnia</taxon>
    </lineage>
</organism>
<dbReference type="EMBL" id="CAKKLH010000323">
    <property type="protein sequence ID" value="CAH0112168.1"/>
    <property type="molecule type" value="Genomic_DNA"/>
</dbReference>
<gene>
    <name evidence="7" type="ORF">DGAL_LOCUS15880</name>
</gene>
<dbReference type="Pfam" id="PF12325">
    <property type="entry name" value="TMF_TATA_bd"/>
    <property type="match status" value="1"/>
</dbReference>
<dbReference type="InterPro" id="IPR022092">
    <property type="entry name" value="TMF_DNA-bd"/>
</dbReference>
<feature type="coiled-coil region" evidence="4">
    <location>
        <begin position="286"/>
        <end position="334"/>
    </location>
</feature>
<feature type="compositionally biased region" description="Basic and acidic residues" evidence="5">
    <location>
        <begin position="250"/>
        <end position="262"/>
    </location>
</feature>
<proteinExistence type="predicted"/>